<protein>
    <submittedName>
        <fullName evidence="5">LacI family DNA-binding transcriptional regulator</fullName>
    </submittedName>
</protein>
<accession>A0A931G908</accession>
<dbReference type="Gene3D" id="1.10.260.40">
    <property type="entry name" value="lambda repressor-like DNA-binding domains"/>
    <property type="match status" value="1"/>
</dbReference>
<dbReference type="Pfam" id="PF00356">
    <property type="entry name" value="LacI"/>
    <property type="match status" value="1"/>
</dbReference>
<keyword evidence="6" id="KW-1185">Reference proteome</keyword>
<dbReference type="GO" id="GO:0003700">
    <property type="term" value="F:DNA-binding transcription factor activity"/>
    <property type="evidence" value="ECO:0007669"/>
    <property type="project" value="TreeGrafter"/>
</dbReference>
<dbReference type="PROSITE" id="PS00356">
    <property type="entry name" value="HTH_LACI_1"/>
    <property type="match status" value="1"/>
</dbReference>
<evidence type="ECO:0000256" key="2">
    <source>
        <dbReference type="ARBA" id="ARBA00023125"/>
    </source>
</evidence>
<gene>
    <name evidence="5" type="ORF">IV500_02145</name>
</gene>
<organism evidence="5 6">
    <name type="scientific">Arthrobacter terrae</name>
    <dbReference type="NCBI Taxonomy" id="2935737"/>
    <lineage>
        <taxon>Bacteria</taxon>
        <taxon>Bacillati</taxon>
        <taxon>Actinomycetota</taxon>
        <taxon>Actinomycetes</taxon>
        <taxon>Micrococcales</taxon>
        <taxon>Micrococcaceae</taxon>
        <taxon>Arthrobacter</taxon>
    </lineage>
</organism>
<dbReference type="GO" id="GO:0000976">
    <property type="term" value="F:transcription cis-regulatory region binding"/>
    <property type="evidence" value="ECO:0007669"/>
    <property type="project" value="TreeGrafter"/>
</dbReference>
<reference evidence="5 6" key="1">
    <citation type="submission" date="2020-11" db="EMBL/GenBank/DDBJ databases">
        <title>Arthrobacter antarcticus sp. nov., isolated from Antarctic Soil.</title>
        <authorList>
            <person name="Li J."/>
        </authorList>
    </citation>
    <scope>NUCLEOTIDE SEQUENCE [LARGE SCALE GENOMIC DNA]</scope>
    <source>
        <strain evidence="5 6">Z1-20</strain>
    </source>
</reference>
<keyword evidence="3" id="KW-0804">Transcription</keyword>
<dbReference type="InterPro" id="IPR000843">
    <property type="entry name" value="HTH_LacI"/>
</dbReference>
<dbReference type="SMART" id="SM00354">
    <property type="entry name" value="HTH_LACI"/>
    <property type="match status" value="1"/>
</dbReference>
<proteinExistence type="predicted"/>
<dbReference type="PANTHER" id="PTHR30146:SF138">
    <property type="entry name" value="TRANSCRIPTIONAL REGULATORY PROTEIN"/>
    <property type="match status" value="1"/>
</dbReference>
<dbReference type="Gene3D" id="3.40.50.2300">
    <property type="match status" value="2"/>
</dbReference>
<dbReference type="Pfam" id="PF13377">
    <property type="entry name" value="Peripla_BP_3"/>
    <property type="match status" value="1"/>
</dbReference>
<dbReference type="AlphaFoldDB" id="A0A931G908"/>
<keyword evidence="2 5" id="KW-0238">DNA-binding</keyword>
<dbReference type="EMBL" id="JADNYM010000002">
    <property type="protein sequence ID" value="MBG0738237.1"/>
    <property type="molecule type" value="Genomic_DNA"/>
</dbReference>
<dbReference type="CDD" id="cd06267">
    <property type="entry name" value="PBP1_LacI_sugar_binding-like"/>
    <property type="match status" value="1"/>
</dbReference>
<dbReference type="InterPro" id="IPR010982">
    <property type="entry name" value="Lambda_DNA-bd_dom_sf"/>
</dbReference>
<evidence type="ECO:0000256" key="1">
    <source>
        <dbReference type="ARBA" id="ARBA00023015"/>
    </source>
</evidence>
<dbReference type="CDD" id="cd01392">
    <property type="entry name" value="HTH_LacI"/>
    <property type="match status" value="1"/>
</dbReference>
<dbReference type="Proteomes" id="UP000655366">
    <property type="component" value="Unassembled WGS sequence"/>
</dbReference>
<evidence type="ECO:0000313" key="5">
    <source>
        <dbReference type="EMBL" id="MBG0738237.1"/>
    </source>
</evidence>
<name>A0A931G908_9MICC</name>
<dbReference type="InterPro" id="IPR028082">
    <property type="entry name" value="Peripla_BP_I"/>
</dbReference>
<dbReference type="SUPFAM" id="SSF47413">
    <property type="entry name" value="lambda repressor-like DNA-binding domains"/>
    <property type="match status" value="1"/>
</dbReference>
<keyword evidence="1" id="KW-0805">Transcription regulation</keyword>
<sequence length="341" mass="36684">MRGLMVASIEDVAAAAKVSTATVSRAIRGLPRVSPVTRARILAVADDLGYVASPSASTLATGRTRTIGVLAPFVDRWYFGRVIEGVEQELREHSYNLLLFSLGGYASDRQRLFNRNMVRKQMDALVVLCLSLSDQELEQLHRTEIPLVAVGGPVSGCSSVRIDDSLAAAAATQHLLDLGHRDIGHLHGGWEDQLNFTVPGLRTEGFESTLHAAGLGPRSEWEVEGDYTVRNGVRAAVRLFDSPSPMPTAVFCASDEMALGLMFEARRRGIRIPEDLSIIGIDDHEFSEPAGLTTVGQDPTAHGSIAARMLIAELAGKTGAVRDSVVAHQLIVRGTTAPPCR</sequence>
<evidence type="ECO:0000259" key="4">
    <source>
        <dbReference type="PROSITE" id="PS50932"/>
    </source>
</evidence>
<dbReference type="SUPFAM" id="SSF53822">
    <property type="entry name" value="Periplasmic binding protein-like I"/>
    <property type="match status" value="1"/>
</dbReference>
<dbReference type="PROSITE" id="PS50932">
    <property type="entry name" value="HTH_LACI_2"/>
    <property type="match status" value="1"/>
</dbReference>
<dbReference type="PANTHER" id="PTHR30146">
    <property type="entry name" value="LACI-RELATED TRANSCRIPTIONAL REPRESSOR"/>
    <property type="match status" value="1"/>
</dbReference>
<evidence type="ECO:0000313" key="6">
    <source>
        <dbReference type="Proteomes" id="UP000655366"/>
    </source>
</evidence>
<dbReference type="InterPro" id="IPR046335">
    <property type="entry name" value="LacI/GalR-like_sensor"/>
</dbReference>
<feature type="domain" description="HTH lacI-type" evidence="4">
    <location>
        <begin position="7"/>
        <end position="61"/>
    </location>
</feature>
<comment type="caution">
    <text evidence="5">The sequence shown here is derived from an EMBL/GenBank/DDBJ whole genome shotgun (WGS) entry which is preliminary data.</text>
</comment>
<evidence type="ECO:0000256" key="3">
    <source>
        <dbReference type="ARBA" id="ARBA00023163"/>
    </source>
</evidence>